<name>A0A238FMN8_9BASI</name>
<evidence type="ECO:0000256" key="1">
    <source>
        <dbReference type="SAM" id="MobiDB-lite"/>
    </source>
</evidence>
<evidence type="ECO:0000313" key="4">
    <source>
        <dbReference type="Proteomes" id="UP000198372"/>
    </source>
</evidence>
<proteinExistence type="predicted"/>
<feature type="signal peptide" evidence="2">
    <location>
        <begin position="1"/>
        <end position="18"/>
    </location>
</feature>
<reference evidence="4" key="1">
    <citation type="submission" date="2016-09" db="EMBL/GenBank/DDBJ databases">
        <authorList>
            <person name="Jeantristanb JTB J.-T."/>
            <person name="Ricardo R."/>
        </authorList>
    </citation>
    <scope>NUCLEOTIDE SEQUENCE [LARGE SCALE GENOMIC DNA]</scope>
</reference>
<protein>
    <submittedName>
        <fullName evidence="3">BQ2448_6491 protein</fullName>
    </submittedName>
</protein>
<accession>A0A238FMN8</accession>
<dbReference type="Proteomes" id="UP000198372">
    <property type="component" value="Unassembled WGS sequence"/>
</dbReference>
<keyword evidence="2" id="KW-0732">Signal</keyword>
<feature type="chain" id="PRO_5013099411" evidence="2">
    <location>
        <begin position="19"/>
        <end position="433"/>
    </location>
</feature>
<evidence type="ECO:0000256" key="2">
    <source>
        <dbReference type="SAM" id="SignalP"/>
    </source>
</evidence>
<dbReference type="AlphaFoldDB" id="A0A238FMN8"/>
<dbReference type="STRING" id="269621.A0A238FMN8"/>
<sequence>MLSASTLLVALLASAVHTAPEPQATPAPSRQEVARALQARASGDGNTPLPMTAASPAILSQSAYTFAYNQVPNQVNPYDYLRGPQTGTNICNSTTENPNGMCQTALLNSIDSFCLWGSPGTTANETIGDIEAEVVAYCTRAGLGGRIMPAGTITGLQFMRTSAYIQFVGYLNQTGLGLQESDSGGELDPHGADLVSLTPGREVHGFRDHSCLPHSSEHQLGNPLGGLVYSSEFPGANTSGNPYGQVVQWNNFVGSGVFCFKLCFPNVTTPDYCQNKYDIIGCDYNMPSNVSVGEFVSCDGDLQDEVGTYTGSNGKTTVWSQPEDLGTSTLPWTPRVPASSNCVTHASTALFPLASLGYQAGSASASAASSASSAASASRSSAASSRTDTSSHASATSTSSAAASTTTRASAAGSMQATGIFGGLLSLLAAFIV</sequence>
<gene>
    <name evidence="3" type="ORF">BQ2448_6491</name>
</gene>
<feature type="region of interest" description="Disordered" evidence="1">
    <location>
        <begin position="380"/>
        <end position="403"/>
    </location>
</feature>
<organism evidence="3 4">
    <name type="scientific">Microbotryum intermedium</name>
    <dbReference type="NCBI Taxonomy" id="269621"/>
    <lineage>
        <taxon>Eukaryota</taxon>
        <taxon>Fungi</taxon>
        <taxon>Dikarya</taxon>
        <taxon>Basidiomycota</taxon>
        <taxon>Pucciniomycotina</taxon>
        <taxon>Microbotryomycetes</taxon>
        <taxon>Microbotryales</taxon>
        <taxon>Microbotryaceae</taxon>
        <taxon>Microbotryum</taxon>
    </lineage>
</organism>
<dbReference type="OrthoDB" id="2564904at2759"/>
<evidence type="ECO:0000313" key="3">
    <source>
        <dbReference type="EMBL" id="SCV74059.1"/>
    </source>
</evidence>
<dbReference type="EMBL" id="FMSP01000020">
    <property type="protein sequence ID" value="SCV74059.1"/>
    <property type="molecule type" value="Genomic_DNA"/>
</dbReference>
<keyword evidence="4" id="KW-1185">Reference proteome</keyword>